<protein>
    <submittedName>
        <fullName evidence="1">Uncharacterized protein</fullName>
    </submittedName>
</protein>
<evidence type="ECO:0000313" key="2">
    <source>
        <dbReference type="Proteomes" id="UP000027138"/>
    </source>
</evidence>
<sequence>MAHIPEIPTSAYTPEMDILGVIPDIPVFEGDRVPVSRNTLTPGMRPLQLLSVPGFDFPIRHDTDAMRSFQSEGLTSKGVRWICPWRYIARVIVSSCMICVPLCGLTKMVAYYPSRVARLYGHHQVVPDYA</sequence>
<dbReference type="Proteomes" id="UP000027138">
    <property type="component" value="Unassembled WGS sequence"/>
</dbReference>
<keyword evidence="2" id="KW-1185">Reference proteome</keyword>
<dbReference type="EMBL" id="KK914229">
    <property type="protein sequence ID" value="KDP45553.1"/>
    <property type="molecule type" value="Genomic_DNA"/>
</dbReference>
<dbReference type="AlphaFoldDB" id="A0A067LE74"/>
<accession>A0A067LE74</accession>
<organism evidence="1 2">
    <name type="scientific">Jatropha curcas</name>
    <name type="common">Barbados nut</name>
    <dbReference type="NCBI Taxonomy" id="180498"/>
    <lineage>
        <taxon>Eukaryota</taxon>
        <taxon>Viridiplantae</taxon>
        <taxon>Streptophyta</taxon>
        <taxon>Embryophyta</taxon>
        <taxon>Tracheophyta</taxon>
        <taxon>Spermatophyta</taxon>
        <taxon>Magnoliopsida</taxon>
        <taxon>eudicotyledons</taxon>
        <taxon>Gunneridae</taxon>
        <taxon>Pentapetalae</taxon>
        <taxon>rosids</taxon>
        <taxon>fabids</taxon>
        <taxon>Malpighiales</taxon>
        <taxon>Euphorbiaceae</taxon>
        <taxon>Crotonoideae</taxon>
        <taxon>Jatropheae</taxon>
        <taxon>Jatropha</taxon>
    </lineage>
</organism>
<gene>
    <name evidence="1" type="ORF">JCGZ_18178</name>
</gene>
<proteinExistence type="predicted"/>
<evidence type="ECO:0000313" key="1">
    <source>
        <dbReference type="EMBL" id="KDP45553.1"/>
    </source>
</evidence>
<reference evidence="1 2" key="1">
    <citation type="journal article" date="2014" name="PLoS ONE">
        <title>Global Analysis of Gene Expression Profiles in Physic Nut (Jatropha curcas L.) Seedlings Exposed to Salt Stress.</title>
        <authorList>
            <person name="Zhang L."/>
            <person name="Zhang C."/>
            <person name="Wu P."/>
            <person name="Chen Y."/>
            <person name="Li M."/>
            <person name="Jiang H."/>
            <person name="Wu G."/>
        </authorList>
    </citation>
    <scope>NUCLEOTIDE SEQUENCE [LARGE SCALE GENOMIC DNA]</scope>
    <source>
        <strain evidence="2">cv. GZQX0401</strain>
        <tissue evidence="1">Young leaves</tissue>
    </source>
</reference>
<name>A0A067LE74_JATCU</name>